<dbReference type="OrthoDB" id="5674026at2"/>
<keyword evidence="2" id="KW-1185">Reference proteome</keyword>
<comment type="caution">
    <text evidence="1">The sequence shown here is derived from an EMBL/GenBank/DDBJ whole genome shotgun (WGS) entry which is preliminary data.</text>
</comment>
<dbReference type="RefSeq" id="WP_055103536.1">
    <property type="nucleotide sequence ID" value="NZ_LLWH01000179.1"/>
</dbReference>
<dbReference type="PANTHER" id="PTHR34319:SF6">
    <property type="entry name" value="MAJOR EXPORTED PROTEIN"/>
    <property type="match status" value="1"/>
</dbReference>
<dbReference type="STRING" id="1563157.AQS70_12160"/>
<dbReference type="PANTHER" id="PTHR34319">
    <property type="entry name" value="MAJOR EXPORTED PROTEIN"/>
    <property type="match status" value="1"/>
</dbReference>
<dbReference type="InterPro" id="IPR036624">
    <property type="entry name" value="Hcp1-lik_sf"/>
</dbReference>
<name>A0A0Q0YUX3_9PSED</name>
<dbReference type="InterPro" id="IPR008514">
    <property type="entry name" value="T6SS_Hcp"/>
</dbReference>
<dbReference type="InterPro" id="IPR052947">
    <property type="entry name" value="T6SS_Hcp1_domain"/>
</dbReference>
<dbReference type="Proteomes" id="UP000050342">
    <property type="component" value="Unassembled WGS sequence"/>
</dbReference>
<reference evidence="1 2" key="1">
    <citation type="submission" date="2015-10" db="EMBL/GenBank/DDBJ databases">
        <title>Pseudomonas helleri sp. nov. and Pseudomonas weihenstephanensis sp. nov., isolated from raw cows milk.</title>
        <authorList>
            <person name="Von Neubeck M."/>
            <person name="Huptas C."/>
            <person name="Wenning M."/>
            <person name="Scherer S."/>
        </authorList>
    </citation>
    <scope>NUCLEOTIDE SEQUENCE [LARGE SCALE GENOMIC DNA]</scope>
    <source>
        <strain evidence="1 2">BSTT44</strain>
    </source>
</reference>
<dbReference type="EMBL" id="LLWH01000179">
    <property type="protein sequence ID" value="KQB52973.1"/>
    <property type="molecule type" value="Genomic_DNA"/>
</dbReference>
<dbReference type="SUPFAM" id="SSF141452">
    <property type="entry name" value="Hcp1-like"/>
    <property type="match status" value="1"/>
</dbReference>
<dbReference type="Gene3D" id="2.30.110.20">
    <property type="entry name" value="Hcp1-like"/>
    <property type="match status" value="1"/>
</dbReference>
<evidence type="ECO:0008006" key="3">
    <source>
        <dbReference type="Google" id="ProtNLM"/>
    </source>
</evidence>
<gene>
    <name evidence="1" type="ORF">AQS70_12160</name>
</gene>
<dbReference type="NCBIfam" id="TIGR03344">
    <property type="entry name" value="VI_effect_Hcp1"/>
    <property type="match status" value="1"/>
</dbReference>
<organism evidence="1 2">
    <name type="scientific">Pseudomonas endophytica</name>
    <dbReference type="NCBI Taxonomy" id="1563157"/>
    <lineage>
        <taxon>Bacteria</taxon>
        <taxon>Pseudomonadati</taxon>
        <taxon>Pseudomonadota</taxon>
        <taxon>Gammaproteobacteria</taxon>
        <taxon>Pseudomonadales</taxon>
        <taxon>Pseudomonadaceae</taxon>
        <taxon>Pseudomonas</taxon>
    </lineage>
</organism>
<proteinExistence type="predicted"/>
<protein>
    <recommendedName>
        <fullName evidence="3">Major exported protein</fullName>
    </recommendedName>
</protein>
<dbReference type="AlphaFoldDB" id="A0A0Q0YUX3"/>
<accession>A0A0Q0YUX3</accession>
<evidence type="ECO:0000313" key="1">
    <source>
        <dbReference type="EMBL" id="KQB52973.1"/>
    </source>
</evidence>
<sequence>MATPAYMSITGVKQGLITKGAYTEESVGNTFQSDYQDEVMIQGFSHEVTIPCDPQSGQVVSQRVHKPLSITKAFDKSSPLLLQALTTNECLSKVEIKWFRATKSGSEHYYTTTLEDAAIVNIKGYMHNCQDLSNNHFVQMEDVQFSYRKITWTHVVANTSGSDDWRKLKQD</sequence>
<evidence type="ECO:0000313" key="2">
    <source>
        <dbReference type="Proteomes" id="UP000050342"/>
    </source>
</evidence>
<dbReference type="Pfam" id="PF05638">
    <property type="entry name" value="T6SS_HCP"/>
    <property type="match status" value="1"/>
</dbReference>